<dbReference type="Proteomes" id="UP001153069">
    <property type="component" value="Unassembled WGS sequence"/>
</dbReference>
<dbReference type="AlphaFoldDB" id="A0A9N8F110"/>
<evidence type="ECO:0000313" key="2">
    <source>
        <dbReference type="EMBL" id="CAB9530886.1"/>
    </source>
</evidence>
<dbReference type="EMBL" id="CAICTM010003095">
    <property type="protein sequence ID" value="CAB9530886.1"/>
    <property type="molecule type" value="Genomic_DNA"/>
</dbReference>
<gene>
    <name evidence="2" type="ORF">SEMRO_3097_G343650.1</name>
</gene>
<proteinExistence type="predicted"/>
<evidence type="ECO:0000313" key="3">
    <source>
        <dbReference type="Proteomes" id="UP001153069"/>
    </source>
</evidence>
<organism evidence="2 3">
    <name type="scientific">Seminavis robusta</name>
    <dbReference type="NCBI Taxonomy" id="568900"/>
    <lineage>
        <taxon>Eukaryota</taxon>
        <taxon>Sar</taxon>
        <taxon>Stramenopiles</taxon>
        <taxon>Ochrophyta</taxon>
        <taxon>Bacillariophyta</taxon>
        <taxon>Bacillariophyceae</taxon>
        <taxon>Bacillariophycidae</taxon>
        <taxon>Naviculales</taxon>
        <taxon>Naviculaceae</taxon>
        <taxon>Seminavis</taxon>
    </lineage>
</organism>
<keyword evidence="1" id="KW-0175">Coiled coil</keyword>
<evidence type="ECO:0000256" key="1">
    <source>
        <dbReference type="SAM" id="Coils"/>
    </source>
</evidence>
<keyword evidence="3" id="KW-1185">Reference proteome</keyword>
<sequence length="211" mass="25009">MFYYRAVEADMVKPESKKVVPGNSGQRTIESRMKFVAPPTSTQKKQKMALDDMERMRRKLQSREEHLKSDIRLRDLLDKKSNRNNLGQPLRGLGRTKLEYLIGIGVTTVKELRDYDGGDKSVLSNWKELTREYYKGVKDEVEMLYSQLKIMPFWLWQKRLRMRRPKELIQETNATMTKQTTLTKLLKLRTQHFRICWTRSSTMHDAHPSRS</sequence>
<accession>A0A9N8F110</accession>
<comment type="caution">
    <text evidence="2">The sequence shown here is derived from an EMBL/GenBank/DDBJ whole genome shotgun (WGS) entry which is preliminary data.</text>
</comment>
<feature type="coiled-coil region" evidence="1">
    <location>
        <begin position="43"/>
        <end position="70"/>
    </location>
</feature>
<reference evidence="2" key="1">
    <citation type="submission" date="2020-06" db="EMBL/GenBank/DDBJ databases">
        <authorList>
            <consortium name="Plant Systems Biology data submission"/>
        </authorList>
    </citation>
    <scope>NUCLEOTIDE SEQUENCE</scope>
    <source>
        <strain evidence="2">D6</strain>
    </source>
</reference>
<name>A0A9N8F110_9STRA</name>
<protein>
    <submittedName>
        <fullName evidence="2">Uncharacterized protein</fullName>
    </submittedName>
</protein>